<dbReference type="SMART" id="SM00066">
    <property type="entry name" value="GAL4"/>
    <property type="match status" value="1"/>
</dbReference>
<dbReference type="EMBL" id="MUNK01000162">
    <property type="protein sequence ID" value="OTA28292.1"/>
    <property type="molecule type" value="Genomic_DNA"/>
</dbReference>
<dbReference type="CDD" id="cd00067">
    <property type="entry name" value="GAL4"/>
    <property type="match status" value="1"/>
</dbReference>
<dbReference type="SMART" id="SM00906">
    <property type="entry name" value="Fungal_trans"/>
    <property type="match status" value="1"/>
</dbReference>
<keyword evidence="5" id="KW-1185">Reference proteome</keyword>
<dbReference type="PANTHER" id="PTHR46910:SF5">
    <property type="entry name" value="ZN(II)2CYS6 TRANSCRIPTION FACTOR (EUROFUNG)"/>
    <property type="match status" value="1"/>
</dbReference>
<dbReference type="CDD" id="cd12148">
    <property type="entry name" value="fungal_TF_MHR"/>
    <property type="match status" value="1"/>
</dbReference>
<dbReference type="GO" id="GO:0008270">
    <property type="term" value="F:zinc ion binding"/>
    <property type="evidence" value="ECO:0007669"/>
    <property type="project" value="InterPro"/>
</dbReference>
<evidence type="ECO:0000259" key="3">
    <source>
        <dbReference type="PROSITE" id="PS50048"/>
    </source>
</evidence>
<dbReference type="PANTHER" id="PTHR46910">
    <property type="entry name" value="TRANSCRIPTION FACTOR PDR1"/>
    <property type="match status" value="1"/>
</dbReference>
<dbReference type="SUPFAM" id="SSF57701">
    <property type="entry name" value="Zn2/Cys6 DNA-binding domain"/>
    <property type="match status" value="1"/>
</dbReference>
<dbReference type="InterPro" id="IPR050987">
    <property type="entry name" value="AtrR-like"/>
</dbReference>
<keyword evidence="1" id="KW-0479">Metal-binding</keyword>
<feature type="domain" description="Zn(2)-C6 fungal-type" evidence="3">
    <location>
        <begin position="20"/>
        <end position="49"/>
    </location>
</feature>
<dbReference type="OrthoDB" id="103819at2759"/>
<dbReference type="InterPro" id="IPR036864">
    <property type="entry name" value="Zn2-C6_fun-type_DNA-bd_sf"/>
</dbReference>
<evidence type="ECO:0000256" key="1">
    <source>
        <dbReference type="ARBA" id="ARBA00022723"/>
    </source>
</evidence>
<dbReference type="InterPro" id="IPR007219">
    <property type="entry name" value="XnlR_reg_dom"/>
</dbReference>
<evidence type="ECO:0000313" key="5">
    <source>
        <dbReference type="Proteomes" id="UP000194280"/>
    </source>
</evidence>
<gene>
    <name evidence="4" type="ORF">BTJ68_11146</name>
</gene>
<evidence type="ECO:0000256" key="2">
    <source>
        <dbReference type="ARBA" id="ARBA00023242"/>
    </source>
</evidence>
<protein>
    <recommendedName>
        <fullName evidence="3">Zn(2)-C6 fungal-type domain-containing protein</fullName>
    </recommendedName>
</protein>
<dbReference type="GO" id="GO:0006351">
    <property type="term" value="P:DNA-templated transcription"/>
    <property type="evidence" value="ECO:0007669"/>
    <property type="project" value="InterPro"/>
</dbReference>
<dbReference type="PROSITE" id="PS00463">
    <property type="entry name" value="ZN2_CY6_FUNGAL_1"/>
    <property type="match status" value="1"/>
</dbReference>
<dbReference type="InterPro" id="IPR001138">
    <property type="entry name" value="Zn2Cys6_DnaBD"/>
</dbReference>
<accession>A0A1Z5T0Y1</accession>
<proteinExistence type="predicted"/>
<dbReference type="Gene3D" id="4.10.240.10">
    <property type="entry name" value="Zn(2)-C6 fungal-type DNA-binding domain"/>
    <property type="match status" value="1"/>
</dbReference>
<comment type="caution">
    <text evidence="4">The sequence shown here is derived from an EMBL/GenBank/DDBJ whole genome shotgun (WGS) entry which is preliminary data.</text>
</comment>
<dbReference type="VEuPathDB" id="FungiDB:BTJ68_11146"/>
<dbReference type="Pfam" id="PF00172">
    <property type="entry name" value="Zn_clus"/>
    <property type="match status" value="1"/>
</dbReference>
<organism evidence="4 5">
    <name type="scientific">Hortaea werneckii EXF-2000</name>
    <dbReference type="NCBI Taxonomy" id="1157616"/>
    <lineage>
        <taxon>Eukaryota</taxon>
        <taxon>Fungi</taxon>
        <taxon>Dikarya</taxon>
        <taxon>Ascomycota</taxon>
        <taxon>Pezizomycotina</taxon>
        <taxon>Dothideomycetes</taxon>
        <taxon>Dothideomycetidae</taxon>
        <taxon>Mycosphaerellales</taxon>
        <taxon>Teratosphaeriaceae</taxon>
        <taxon>Hortaea</taxon>
    </lineage>
</organism>
<evidence type="ECO:0000313" key="4">
    <source>
        <dbReference type="EMBL" id="OTA28292.1"/>
    </source>
</evidence>
<dbReference type="PROSITE" id="PS50048">
    <property type="entry name" value="ZN2_CY6_FUNGAL_2"/>
    <property type="match status" value="1"/>
</dbReference>
<name>A0A1Z5T0Y1_HORWE</name>
<dbReference type="AlphaFoldDB" id="A0A1Z5T0Y1"/>
<dbReference type="GO" id="GO:0000981">
    <property type="term" value="F:DNA-binding transcription factor activity, RNA polymerase II-specific"/>
    <property type="evidence" value="ECO:0007669"/>
    <property type="project" value="InterPro"/>
</dbReference>
<dbReference type="STRING" id="1157616.A0A1Z5T0Y1"/>
<dbReference type="InParanoid" id="A0A1Z5T0Y1"/>
<dbReference type="Pfam" id="PF04082">
    <property type="entry name" value="Fungal_trans"/>
    <property type="match status" value="1"/>
</dbReference>
<dbReference type="GO" id="GO:0003677">
    <property type="term" value="F:DNA binding"/>
    <property type="evidence" value="ECO:0007669"/>
    <property type="project" value="InterPro"/>
</dbReference>
<keyword evidence="2" id="KW-0539">Nucleus</keyword>
<dbReference type="Proteomes" id="UP000194280">
    <property type="component" value="Unassembled WGS sequence"/>
</dbReference>
<reference evidence="4 5" key="1">
    <citation type="submission" date="2017-01" db="EMBL/GenBank/DDBJ databases">
        <title>The recent genome duplication of the halophilic yeast Hortaea werneckii: insights from long-read sequencing.</title>
        <authorList>
            <person name="Sinha S."/>
            <person name="Flibotte S."/>
            <person name="Neira M."/>
            <person name="Lenassi M."/>
            <person name="Gostincar C."/>
            <person name="Stajich J.E."/>
            <person name="Nislow C.E."/>
        </authorList>
    </citation>
    <scope>NUCLEOTIDE SEQUENCE [LARGE SCALE GENOMIC DNA]</scope>
    <source>
        <strain evidence="4 5">EXF-2000</strain>
    </source>
</reference>
<sequence>MLSPNMPASRDAEKDGQPRACDACRARKVRCDKGSPCSHCKSSGSICRTTVNTNAEPRSRVNISKEYEKKIDRIGDRLANIEALLTRKPKSAVDTPPEGAYNNDQATALSNNGPTPGSDPITRVPTPGYTLHDATTGVHSAVASKLIEQAVGDSPAAFLNSELAAALQSLKEMVGKIEDKPDSTDKVQAHWSWRETEPVASPTLPEIDKLLSSAKGSMTMQLSPGLTEDVFRKKCASVFADQKPASAIRRLYVYGCLWSLCTELSGTLGDPAFAKRCQGLARLFSHLVEETVGDLKLIIPATEEAASALALGAGLATELCKPYVALRLSQAAASMVITLGYHRLSTMHADSDQERHGKIMLFWMCYWLDTSFAVRLGHAPVIRDYDITVPPLQYGKGIDSPFVEAFNYWTTISRLQCQVVEQLYSPLAQRQPLQERSRRAACLARELQVTWSEREEAFVASMRETENSGMFYLWKESDAVYYYSTLALVQHATISAQDDESPALESARRALRLNVDARIAYRDQPDFVWSGHCHWTLLKAPITPFIVTFCHITAHPFSTTDDLQLLADFVATLKELCRFSDGMAKLHKLCDVFCKVADLYVRAKALEATQVNSTMSYNNAGNASAVPDWMGQPAVNDIDDYLSTIGFAPPTAAPMNGFPGAPVQATQFDPSYLTGWYAGSSSIMGLLEQDMPFPDVTNGGQWPGPVG</sequence>